<comment type="caution">
    <text evidence="2">The sequence shown here is derived from an EMBL/GenBank/DDBJ whole genome shotgun (WGS) entry which is preliminary data.</text>
</comment>
<evidence type="ECO:0000313" key="3">
    <source>
        <dbReference type="Proteomes" id="UP000828390"/>
    </source>
</evidence>
<keyword evidence="1" id="KW-0812">Transmembrane</keyword>
<proteinExistence type="predicted"/>
<reference evidence="2" key="1">
    <citation type="journal article" date="2019" name="bioRxiv">
        <title>The Genome of the Zebra Mussel, Dreissena polymorpha: A Resource for Invasive Species Research.</title>
        <authorList>
            <person name="McCartney M.A."/>
            <person name="Auch B."/>
            <person name="Kono T."/>
            <person name="Mallez S."/>
            <person name="Zhang Y."/>
            <person name="Obille A."/>
            <person name="Becker A."/>
            <person name="Abrahante J.E."/>
            <person name="Garbe J."/>
            <person name="Badalamenti J.P."/>
            <person name="Herman A."/>
            <person name="Mangelson H."/>
            <person name="Liachko I."/>
            <person name="Sullivan S."/>
            <person name="Sone E.D."/>
            <person name="Koren S."/>
            <person name="Silverstein K.A.T."/>
            <person name="Beckman K.B."/>
            <person name="Gohl D.M."/>
        </authorList>
    </citation>
    <scope>NUCLEOTIDE SEQUENCE</scope>
    <source>
        <strain evidence="2">Duluth1</strain>
        <tissue evidence="2">Whole animal</tissue>
    </source>
</reference>
<keyword evidence="3" id="KW-1185">Reference proteome</keyword>
<gene>
    <name evidence="2" type="ORF">DPMN_064756</name>
</gene>
<dbReference type="Proteomes" id="UP000828390">
    <property type="component" value="Unassembled WGS sequence"/>
</dbReference>
<evidence type="ECO:0000256" key="1">
    <source>
        <dbReference type="SAM" id="Phobius"/>
    </source>
</evidence>
<dbReference type="EMBL" id="JAIWYP010000013">
    <property type="protein sequence ID" value="KAH3721808.1"/>
    <property type="molecule type" value="Genomic_DNA"/>
</dbReference>
<reference evidence="2" key="2">
    <citation type="submission" date="2020-11" db="EMBL/GenBank/DDBJ databases">
        <authorList>
            <person name="McCartney M.A."/>
            <person name="Auch B."/>
            <person name="Kono T."/>
            <person name="Mallez S."/>
            <person name="Becker A."/>
            <person name="Gohl D.M."/>
            <person name="Silverstein K.A.T."/>
            <person name="Koren S."/>
            <person name="Bechman K.B."/>
            <person name="Herman A."/>
            <person name="Abrahante J.E."/>
            <person name="Garbe J."/>
        </authorList>
    </citation>
    <scope>NUCLEOTIDE SEQUENCE</scope>
    <source>
        <strain evidence="2">Duluth1</strain>
        <tissue evidence="2">Whole animal</tissue>
    </source>
</reference>
<organism evidence="2 3">
    <name type="scientific">Dreissena polymorpha</name>
    <name type="common">Zebra mussel</name>
    <name type="synonym">Mytilus polymorpha</name>
    <dbReference type="NCBI Taxonomy" id="45954"/>
    <lineage>
        <taxon>Eukaryota</taxon>
        <taxon>Metazoa</taxon>
        <taxon>Spiralia</taxon>
        <taxon>Lophotrochozoa</taxon>
        <taxon>Mollusca</taxon>
        <taxon>Bivalvia</taxon>
        <taxon>Autobranchia</taxon>
        <taxon>Heteroconchia</taxon>
        <taxon>Euheterodonta</taxon>
        <taxon>Imparidentia</taxon>
        <taxon>Neoheterodontei</taxon>
        <taxon>Myida</taxon>
        <taxon>Dreissenoidea</taxon>
        <taxon>Dreissenidae</taxon>
        <taxon>Dreissena</taxon>
    </lineage>
</organism>
<accession>A0A9D4CCT3</accession>
<dbReference type="AlphaFoldDB" id="A0A9D4CCT3"/>
<evidence type="ECO:0000313" key="2">
    <source>
        <dbReference type="EMBL" id="KAH3721808.1"/>
    </source>
</evidence>
<sequence>MEYLQFQNKPLLVAKFVTTGISALGGITSIAGVISDIRKHGYKAKFTHGSINAGIALLVTGSVATYGICVLQSIIQMDLQRREQTEVTQTLQDISKQLNDIVKGMDDINKTQEQAHRDLIALLRSKTGKPKRRQNKKVEPKIDVFVEEELTEVVHKVHLENKRLLTVQVKIEGKDDVHIGENPKLSISTRTGHLTGDKGAENVYILPVSAVENTTGNRAVDKTPSDLNMRDNDPVSIQFAEDSDTSRILEPTKRMTRVVEAFAGFFLVKCVDQDATVIAKGVAGIFLLDLWGTQLNDFIDTSCKLYRMLKKREN</sequence>
<feature type="transmembrane region" description="Helical" evidence="1">
    <location>
        <begin position="12"/>
        <end position="34"/>
    </location>
</feature>
<feature type="transmembrane region" description="Helical" evidence="1">
    <location>
        <begin position="55"/>
        <end position="75"/>
    </location>
</feature>
<protein>
    <submittedName>
        <fullName evidence="2">Uncharacterized protein</fullName>
    </submittedName>
</protein>
<keyword evidence="1" id="KW-1133">Transmembrane helix</keyword>
<name>A0A9D4CCT3_DREPO</name>
<keyword evidence="1" id="KW-0472">Membrane</keyword>